<name>A0ABM6GG79_9BACT</name>
<dbReference type="Proteomes" id="UP000185490">
    <property type="component" value="Chromosome"/>
</dbReference>
<reference evidence="1 2" key="1">
    <citation type="submission" date="2014-02" db="EMBL/GenBank/DDBJ databases">
        <title>Diversity of Thermotogales isolates from hydrothermal vents.</title>
        <authorList>
            <person name="Haverkamp T.H.A."/>
            <person name="Lossouarn J."/>
            <person name="Geslin C."/>
            <person name="Nesbo C.L."/>
        </authorList>
    </citation>
    <scope>NUCLEOTIDE SEQUENCE [LARGE SCALE GENOMIC DNA]</scope>
    <source>
        <strain evidence="1 2">431</strain>
    </source>
</reference>
<accession>A0ABM6GG79</accession>
<sequence>MLDEIIDKLKENGITNIAKAKLYFFAGAYGYFYGEREKIQSNPKDVARVELFDKYDYRISKIVLNSIYQSQKNNLDEKMNKYRLFEEYANVGVKKLYEIFKKSEDIEEFIETIELKISETLEKLGISLKEEEENE</sequence>
<organism evidence="1 2">
    <name type="scientific">Thermosipho melanesiensis</name>
    <dbReference type="NCBI Taxonomy" id="46541"/>
    <lineage>
        <taxon>Bacteria</taxon>
        <taxon>Thermotogati</taxon>
        <taxon>Thermotogota</taxon>
        <taxon>Thermotogae</taxon>
        <taxon>Thermotogales</taxon>
        <taxon>Fervidobacteriaceae</taxon>
        <taxon>Thermosipho</taxon>
    </lineage>
</organism>
<gene>
    <name evidence="1" type="ORF">BW47_08935</name>
</gene>
<evidence type="ECO:0000313" key="1">
    <source>
        <dbReference type="EMBL" id="APT74571.1"/>
    </source>
</evidence>
<dbReference type="EMBL" id="CP007389">
    <property type="protein sequence ID" value="APT74571.1"/>
    <property type="molecule type" value="Genomic_DNA"/>
</dbReference>
<proteinExistence type="predicted"/>
<evidence type="ECO:0000313" key="2">
    <source>
        <dbReference type="Proteomes" id="UP000185490"/>
    </source>
</evidence>
<evidence type="ECO:0008006" key="3">
    <source>
        <dbReference type="Google" id="ProtNLM"/>
    </source>
</evidence>
<protein>
    <recommendedName>
        <fullName evidence="3">CRISPR type III-B/RAMP module-associated protein Cmr5</fullName>
    </recommendedName>
</protein>
<keyword evidence="2" id="KW-1185">Reference proteome</keyword>
<dbReference type="RefSeq" id="WP_012057891.1">
    <property type="nucleotide sequence ID" value="NZ_CP007389.1"/>
</dbReference>